<dbReference type="EC" id="3.2.1.25" evidence="3"/>
<keyword evidence="5 8" id="KW-0326">Glycosidase</keyword>
<dbReference type="SUPFAM" id="SSF49303">
    <property type="entry name" value="beta-Galactosidase/glucuronidase domain"/>
    <property type="match status" value="1"/>
</dbReference>
<dbReference type="Gene3D" id="3.20.20.80">
    <property type="entry name" value="Glycosidases"/>
    <property type="match status" value="1"/>
</dbReference>
<protein>
    <recommendedName>
        <fullName evidence="3">beta-mannosidase</fullName>
        <ecNumber evidence="3">3.2.1.25</ecNumber>
    </recommendedName>
</protein>
<proteinExistence type="inferred from homology"/>
<accession>A0A7Y9LUL2</accession>
<dbReference type="Pfam" id="PF00703">
    <property type="entry name" value="Glyco_hydro_2"/>
    <property type="match status" value="1"/>
</dbReference>
<dbReference type="SUPFAM" id="SSF49785">
    <property type="entry name" value="Galactose-binding domain-like"/>
    <property type="match status" value="1"/>
</dbReference>
<dbReference type="FunFam" id="3.20.20.80:FF:000050">
    <property type="entry name" value="Beta-mannosidase B"/>
    <property type="match status" value="1"/>
</dbReference>
<evidence type="ECO:0000259" key="7">
    <source>
        <dbReference type="Pfam" id="PF22666"/>
    </source>
</evidence>
<evidence type="ECO:0000313" key="8">
    <source>
        <dbReference type="EMBL" id="NYE95904.1"/>
    </source>
</evidence>
<evidence type="ECO:0000256" key="4">
    <source>
        <dbReference type="ARBA" id="ARBA00022801"/>
    </source>
</evidence>
<evidence type="ECO:0000256" key="2">
    <source>
        <dbReference type="ARBA" id="ARBA00007401"/>
    </source>
</evidence>
<dbReference type="InterPro" id="IPR050887">
    <property type="entry name" value="Beta-mannosidase_GH2"/>
</dbReference>
<evidence type="ECO:0000313" key="9">
    <source>
        <dbReference type="Proteomes" id="UP000521748"/>
    </source>
</evidence>
<dbReference type="GO" id="GO:0004567">
    <property type="term" value="F:beta-mannosidase activity"/>
    <property type="evidence" value="ECO:0007669"/>
    <property type="project" value="UniProtKB-EC"/>
</dbReference>
<dbReference type="AlphaFoldDB" id="A0A7Y9LUL2"/>
<dbReference type="Gene3D" id="2.60.120.260">
    <property type="entry name" value="Galactose-binding domain-like"/>
    <property type="match status" value="1"/>
</dbReference>
<comment type="catalytic activity">
    <reaction evidence="1">
        <text>Hydrolysis of terminal, non-reducing beta-D-mannose residues in beta-D-mannosides.</text>
        <dbReference type="EC" id="3.2.1.25"/>
    </reaction>
</comment>
<keyword evidence="4 8" id="KW-0378">Hydrolase</keyword>
<keyword evidence="9" id="KW-1185">Reference proteome</keyword>
<evidence type="ECO:0000256" key="1">
    <source>
        <dbReference type="ARBA" id="ARBA00000829"/>
    </source>
</evidence>
<organism evidence="8 9">
    <name type="scientific">Psychromicrobium silvestre</name>
    <dbReference type="NCBI Taxonomy" id="1645614"/>
    <lineage>
        <taxon>Bacteria</taxon>
        <taxon>Bacillati</taxon>
        <taxon>Actinomycetota</taxon>
        <taxon>Actinomycetes</taxon>
        <taxon>Micrococcales</taxon>
        <taxon>Micrococcaceae</taxon>
        <taxon>Psychromicrobium</taxon>
    </lineage>
</organism>
<dbReference type="RefSeq" id="WP_179389629.1">
    <property type="nucleotide sequence ID" value="NZ_JACBYQ010000002.1"/>
</dbReference>
<reference evidence="8 9" key="1">
    <citation type="submission" date="2020-07" db="EMBL/GenBank/DDBJ databases">
        <title>Sequencing the genomes of 1000 actinobacteria strains.</title>
        <authorList>
            <person name="Klenk H.-P."/>
        </authorList>
    </citation>
    <scope>NUCLEOTIDE SEQUENCE [LARGE SCALE GENOMIC DNA]</scope>
    <source>
        <strain evidence="8 9">DSM 102047</strain>
    </source>
</reference>
<feature type="domain" description="Glycoside hydrolase family 2 immunoglobulin-like beta-sandwich" evidence="6">
    <location>
        <begin position="236"/>
        <end position="328"/>
    </location>
</feature>
<dbReference type="Gene3D" id="2.60.40.10">
    <property type="entry name" value="Immunoglobulins"/>
    <property type="match status" value="2"/>
</dbReference>
<dbReference type="InterPro" id="IPR008979">
    <property type="entry name" value="Galactose-bd-like_sf"/>
</dbReference>
<dbReference type="GO" id="GO:0006516">
    <property type="term" value="P:glycoprotein catabolic process"/>
    <property type="evidence" value="ECO:0007669"/>
    <property type="project" value="TreeGrafter"/>
</dbReference>
<gene>
    <name evidence="8" type="ORF">FHU41_002154</name>
</gene>
<evidence type="ECO:0000259" key="6">
    <source>
        <dbReference type="Pfam" id="PF00703"/>
    </source>
</evidence>
<evidence type="ECO:0000256" key="5">
    <source>
        <dbReference type="ARBA" id="ARBA00023295"/>
    </source>
</evidence>
<dbReference type="SUPFAM" id="SSF51445">
    <property type="entry name" value="(Trans)glycosidases"/>
    <property type="match status" value="1"/>
</dbReference>
<dbReference type="InterPro" id="IPR017853">
    <property type="entry name" value="GH"/>
</dbReference>
<name>A0A7Y9LUL2_9MICC</name>
<dbReference type="PANTHER" id="PTHR43730">
    <property type="entry name" value="BETA-MANNOSIDASE"/>
    <property type="match status" value="1"/>
</dbReference>
<dbReference type="InterPro" id="IPR006102">
    <property type="entry name" value="Ig-like_GH2"/>
</dbReference>
<dbReference type="InterPro" id="IPR013783">
    <property type="entry name" value="Ig-like_fold"/>
</dbReference>
<dbReference type="GO" id="GO:0005975">
    <property type="term" value="P:carbohydrate metabolic process"/>
    <property type="evidence" value="ECO:0007669"/>
    <property type="project" value="InterPro"/>
</dbReference>
<dbReference type="EMBL" id="JACBYQ010000002">
    <property type="protein sequence ID" value="NYE95904.1"/>
    <property type="molecule type" value="Genomic_DNA"/>
</dbReference>
<dbReference type="PANTHER" id="PTHR43730:SF1">
    <property type="entry name" value="BETA-MANNOSIDASE"/>
    <property type="match status" value="1"/>
</dbReference>
<dbReference type="InterPro" id="IPR036156">
    <property type="entry name" value="Beta-gal/glucu_dom_sf"/>
</dbReference>
<comment type="caution">
    <text evidence="8">The sequence shown here is derived from an EMBL/GenBank/DDBJ whole genome shotgun (WGS) entry which is preliminary data.</text>
</comment>
<dbReference type="Pfam" id="PF22666">
    <property type="entry name" value="Glyco_hydro_2_N2"/>
    <property type="match status" value="1"/>
</dbReference>
<dbReference type="Proteomes" id="UP000521748">
    <property type="component" value="Unassembled WGS sequence"/>
</dbReference>
<dbReference type="InterPro" id="IPR054593">
    <property type="entry name" value="Beta-mannosidase-like_N2"/>
</dbReference>
<comment type="similarity">
    <text evidence="2">Belongs to the glycosyl hydrolase 2 family.</text>
</comment>
<evidence type="ECO:0000256" key="3">
    <source>
        <dbReference type="ARBA" id="ARBA00012754"/>
    </source>
</evidence>
<sequence>MNARETTSSLTDFEITHTDSTITLAQLGADCSLAWIPASVPGEVHAALVDQGQLRHPYLNQHEDDARWVEDRVWWYRSHFDTTSIDAEDERLRLVFHGLDSVATIWLNGVELGHHENMFRPAIFEVSALLQPQNTLIVRLDVPLAGLSEPESAAEMARRIKIGMQASSVSTTEETTSHFDDVRHTLRRKSSFSWGWDFAPRLPSVGIWRPVELLREKGAVIAGHHFRTQELDLERRVATAVIDVEVDRFAYNGRLSLSLGLRSPDGISFETPVELAEAESVASVTFEITEVHPWWTHDLGTPNRYELAIDLFSEDGLLDQKRELVGIRTITLDRTADAEGGNRFQFILNGQPIYSRGACLVPTTMMLGTTSPNHYRQLVEMAAAAQMNMIRVWGGGVYEDEVFFQAADERGILVWQDFLLACLDYPSEDPQFAEEIALEARYQVRRLRNHPSLALWAGNNEVQAMHQLAWGNLDPGNWGYDFFHELFPSVIAAESPEIPYSPGSPWGQGDPAGVNGVLDGDRHAWEVWHGIGVGAVSPEKYASQGEAMHFERYKYDTGKFISEFGLLAAPERKTLERWISAEHLALDSPVFRSHIKDNPKGKGDALLEIETGLPLDVDEYIDFTMATQAEGLKFGIEHYRRQSGNSGALVWQLNDPWPGMSWSLIDHDLRPKAGYHFVQRAFAPILASFFRRDDGGLELWLSNSTSEAIRTTLVAEIETISGSSINKVILPTTVGAGETKLVFSWAANQIGTGSDRVAWVNSTDNRVAANRTFFAHLKDISWPQPSLSLEFESTGKHSGVLTLSSDAYSYLTRVSSSDRTARFDRNYLDLRPRESIKIKVTDIEGDPSNTLFTAQSYRGATSVQATHT</sequence>
<feature type="domain" description="Beta-mannosidase-like galactose-binding" evidence="7">
    <location>
        <begin position="31"/>
        <end position="209"/>
    </location>
</feature>